<protein>
    <recommendedName>
        <fullName evidence="7">Ig-like domain-containing protein</fullName>
    </recommendedName>
</protein>
<keyword evidence="6" id="KW-0812">Transmembrane</keyword>
<keyword evidence="5" id="KW-0393">Immunoglobulin domain</keyword>
<reference evidence="8 9" key="1">
    <citation type="submission" date="2018-04" db="EMBL/GenBank/DDBJ databases">
        <title>The genome of golden apple snail Pomacea canaliculata provides insight into stress tolerance and invasive adaptation.</title>
        <authorList>
            <person name="Liu C."/>
            <person name="Liu B."/>
            <person name="Ren Y."/>
            <person name="Zhang Y."/>
            <person name="Wang H."/>
            <person name="Li S."/>
            <person name="Jiang F."/>
            <person name="Yin L."/>
            <person name="Zhang G."/>
            <person name="Qian W."/>
            <person name="Fan W."/>
        </authorList>
    </citation>
    <scope>NUCLEOTIDE SEQUENCE [LARGE SCALE GENOMIC DNA]</scope>
    <source>
        <strain evidence="8">SZHN2017</strain>
        <tissue evidence="8">Muscle</tissue>
    </source>
</reference>
<proteinExistence type="predicted"/>
<evidence type="ECO:0000256" key="1">
    <source>
        <dbReference type="ARBA" id="ARBA00004479"/>
    </source>
</evidence>
<keyword evidence="3" id="KW-1015">Disulfide bond</keyword>
<evidence type="ECO:0000256" key="2">
    <source>
        <dbReference type="ARBA" id="ARBA00023136"/>
    </source>
</evidence>
<name>A0A2T7P391_POMCA</name>
<evidence type="ECO:0000313" key="8">
    <source>
        <dbReference type="EMBL" id="PVD27863.1"/>
    </source>
</evidence>
<keyword evidence="4" id="KW-0325">Glycoprotein</keyword>
<evidence type="ECO:0000313" key="9">
    <source>
        <dbReference type="Proteomes" id="UP000245119"/>
    </source>
</evidence>
<dbReference type="InterPro" id="IPR036179">
    <property type="entry name" value="Ig-like_dom_sf"/>
</dbReference>
<dbReference type="GO" id="GO:0005911">
    <property type="term" value="C:cell-cell junction"/>
    <property type="evidence" value="ECO:0007669"/>
    <property type="project" value="TreeGrafter"/>
</dbReference>
<dbReference type="InterPro" id="IPR013783">
    <property type="entry name" value="Ig-like_fold"/>
</dbReference>
<dbReference type="OrthoDB" id="10012075at2759"/>
<dbReference type="AlphaFoldDB" id="A0A2T7P391"/>
<gene>
    <name evidence="8" type="ORF">C0Q70_13039</name>
</gene>
<accession>A0A2T7P391</accession>
<feature type="domain" description="Ig-like" evidence="7">
    <location>
        <begin position="114"/>
        <end position="187"/>
    </location>
</feature>
<sequence length="648" mass="70655">MDNPAENSTCHIEFSEETWTVTGWCSVPKLKSTRFLDKSGCYFHQTSQTAGTTAEVGFYKMNLKPSTQTGYYTGTCNMTSYLPSEGRYSYTVIIMPGQVNVSPTFTGSNEIRRPSGSLTHNCPQYVTEGADLTCQCSVSDLGSPQGRLQWNITGSSQLSLTGLKREQHGENYVCSLMWNKTVQQSLTYTLIVIYKPSKMIFKLNNIANSIVTVAENTTVTLLCQSDGRPAPSLTITDVTNGNRVLQSESAGNITQADQRQLSYNITAVQCEASGEYRCAANNGVGQMYQSLTLFVKCKPRNNDPNYTSRNITEGKSASFDFIAYPTSVNVTKYYLGQDMNTEGPAMEGVFKVTCSVSSVYTYTVTCTVNVINVTADTSGYYKLVVSNELGNTSFIFAALPRNITESMQVTSGGFPPGAIAGLVAGLVVIIAVVAIVVVCFYRQKGGRKNRNIPVAKQQKNSDNQGKDIQLTANTIYESSDKQPLASEGRACPENHGAVLSMSPVTESAYQNSAFTEETTKKGKIKGKGAKEAKRRNDEGLLYTTVVFSNSPSAQPHPPPKSEPTEYATIRQTSAHPYVGHFARPLTLRPLLNSCRIPHSPPDGFQPATTTLARIVYLSRATSALCHLLAAAWGRAVARAVFYVMYEVT</sequence>
<evidence type="ECO:0000256" key="5">
    <source>
        <dbReference type="ARBA" id="ARBA00023319"/>
    </source>
</evidence>
<dbReference type="STRING" id="400727.A0A2T7P391"/>
<dbReference type="Pfam" id="PF13927">
    <property type="entry name" value="Ig_3"/>
    <property type="match status" value="1"/>
</dbReference>
<dbReference type="GO" id="GO:0098609">
    <property type="term" value="P:cell-cell adhesion"/>
    <property type="evidence" value="ECO:0007669"/>
    <property type="project" value="TreeGrafter"/>
</dbReference>
<dbReference type="PANTHER" id="PTHR11640">
    <property type="entry name" value="NEPHRIN"/>
    <property type="match status" value="1"/>
</dbReference>
<organism evidence="8 9">
    <name type="scientific">Pomacea canaliculata</name>
    <name type="common">Golden apple snail</name>
    <dbReference type="NCBI Taxonomy" id="400727"/>
    <lineage>
        <taxon>Eukaryota</taxon>
        <taxon>Metazoa</taxon>
        <taxon>Spiralia</taxon>
        <taxon>Lophotrochozoa</taxon>
        <taxon>Mollusca</taxon>
        <taxon>Gastropoda</taxon>
        <taxon>Caenogastropoda</taxon>
        <taxon>Architaenioglossa</taxon>
        <taxon>Ampullarioidea</taxon>
        <taxon>Ampullariidae</taxon>
        <taxon>Pomacea</taxon>
    </lineage>
</organism>
<dbReference type="GO" id="GO:0005886">
    <property type="term" value="C:plasma membrane"/>
    <property type="evidence" value="ECO:0007669"/>
    <property type="project" value="TreeGrafter"/>
</dbReference>
<keyword evidence="6" id="KW-1133">Transmembrane helix</keyword>
<dbReference type="InterPro" id="IPR003599">
    <property type="entry name" value="Ig_sub"/>
</dbReference>
<keyword evidence="9" id="KW-1185">Reference proteome</keyword>
<comment type="subcellular location">
    <subcellularLocation>
        <location evidence="1">Membrane</location>
        <topology evidence="1">Single-pass type I membrane protein</topology>
    </subcellularLocation>
</comment>
<feature type="domain" description="Ig-like" evidence="7">
    <location>
        <begin position="196"/>
        <end position="294"/>
    </location>
</feature>
<evidence type="ECO:0000256" key="4">
    <source>
        <dbReference type="ARBA" id="ARBA00023180"/>
    </source>
</evidence>
<feature type="transmembrane region" description="Helical" evidence="6">
    <location>
        <begin position="418"/>
        <end position="441"/>
    </location>
</feature>
<dbReference type="GO" id="GO:0050839">
    <property type="term" value="F:cell adhesion molecule binding"/>
    <property type="evidence" value="ECO:0007669"/>
    <property type="project" value="TreeGrafter"/>
</dbReference>
<evidence type="ECO:0000256" key="3">
    <source>
        <dbReference type="ARBA" id="ARBA00023157"/>
    </source>
</evidence>
<dbReference type="Proteomes" id="UP000245119">
    <property type="component" value="Linkage Group LG7"/>
</dbReference>
<evidence type="ECO:0000256" key="6">
    <source>
        <dbReference type="SAM" id="Phobius"/>
    </source>
</evidence>
<comment type="caution">
    <text evidence="8">The sequence shown here is derived from an EMBL/GenBank/DDBJ whole genome shotgun (WGS) entry which is preliminary data.</text>
</comment>
<evidence type="ECO:0000259" key="7">
    <source>
        <dbReference type="PROSITE" id="PS50835"/>
    </source>
</evidence>
<dbReference type="InterPro" id="IPR007110">
    <property type="entry name" value="Ig-like_dom"/>
</dbReference>
<dbReference type="SUPFAM" id="SSF48726">
    <property type="entry name" value="Immunoglobulin"/>
    <property type="match status" value="2"/>
</dbReference>
<dbReference type="EMBL" id="PZQS01000007">
    <property type="protein sequence ID" value="PVD27863.1"/>
    <property type="molecule type" value="Genomic_DNA"/>
</dbReference>
<keyword evidence="2 6" id="KW-0472">Membrane</keyword>
<dbReference type="PROSITE" id="PS50835">
    <property type="entry name" value="IG_LIKE"/>
    <property type="match status" value="2"/>
</dbReference>
<dbReference type="PANTHER" id="PTHR11640:SF164">
    <property type="entry name" value="MAM DOMAIN-CONTAINING GLYCOSYLPHOSPHATIDYLINOSITOL ANCHOR PROTEIN 1"/>
    <property type="match status" value="1"/>
</dbReference>
<dbReference type="InterPro" id="IPR051275">
    <property type="entry name" value="Cell_adhesion_signaling"/>
</dbReference>
<dbReference type="Gene3D" id="2.60.40.10">
    <property type="entry name" value="Immunoglobulins"/>
    <property type="match status" value="2"/>
</dbReference>
<dbReference type="SMART" id="SM00409">
    <property type="entry name" value="IG"/>
    <property type="match status" value="2"/>
</dbReference>